<dbReference type="InterPro" id="IPR058611">
    <property type="entry name" value="Ig_SMCHD1_1st"/>
</dbReference>
<accession>A0A3Q2GFK0</accession>
<feature type="domain" description="SMC hinge" evidence="3">
    <location>
        <begin position="1382"/>
        <end position="1500"/>
    </location>
</feature>
<dbReference type="GO" id="GO:0005694">
    <property type="term" value="C:chromosome"/>
    <property type="evidence" value="ECO:0007669"/>
    <property type="project" value="UniProtKB-SubCell"/>
</dbReference>
<dbReference type="Pfam" id="PF26195">
    <property type="entry name" value="Ig_SMCHD1_2nd"/>
    <property type="match status" value="1"/>
</dbReference>
<organism evidence="4 5">
    <name type="scientific">Cyprinodon variegatus</name>
    <name type="common">Sheepshead minnow</name>
    <dbReference type="NCBI Taxonomy" id="28743"/>
    <lineage>
        <taxon>Eukaryota</taxon>
        <taxon>Metazoa</taxon>
        <taxon>Chordata</taxon>
        <taxon>Craniata</taxon>
        <taxon>Vertebrata</taxon>
        <taxon>Euteleostomi</taxon>
        <taxon>Actinopterygii</taxon>
        <taxon>Neopterygii</taxon>
        <taxon>Teleostei</taxon>
        <taxon>Neoteleostei</taxon>
        <taxon>Acanthomorphata</taxon>
        <taxon>Ovalentaria</taxon>
        <taxon>Atherinomorphae</taxon>
        <taxon>Cyprinodontiformes</taxon>
        <taxon>Cyprinodontidae</taxon>
        <taxon>Cyprinodon</taxon>
    </lineage>
</organism>
<dbReference type="Pfam" id="PF26196">
    <property type="entry name" value="Ig_SMCHD1_4th"/>
    <property type="match status" value="1"/>
</dbReference>
<dbReference type="Proteomes" id="UP000265020">
    <property type="component" value="Unassembled WGS sequence"/>
</dbReference>
<evidence type="ECO:0000256" key="1">
    <source>
        <dbReference type="ARBA" id="ARBA00004286"/>
    </source>
</evidence>
<evidence type="ECO:0000256" key="2">
    <source>
        <dbReference type="ARBA" id="ARBA00022454"/>
    </source>
</evidence>
<dbReference type="GO" id="GO:0051276">
    <property type="term" value="P:chromosome organization"/>
    <property type="evidence" value="ECO:0007669"/>
    <property type="project" value="InterPro"/>
</dbReference>
<dbReference type="Pfam" id="PF26201">
    <property type="entry name" value="Ig_SMCHD1_7th"/>
    <property type="match status" value="1"/>
</dbReference>
<dbReference type="OMA" id="PIECFNR"/>
<keyword evidence="2" id="KW-0158">Chromosome</keyword>
<dbReference type="InterPro" id="IPR058615">
    <property type="entry name" value="Ig_SMCHD1_6th"/>
</dbReference>
<dbReference type="STRING" id="28743.ENSCVAP00000024720"/>
<dbReference type="InterPro" id="IPR058614">
    <property type="entry name" value="Ig_SMCHD1_5th"/>
</dbReference>
<dbReference type="SUPFAM" id="SSF75553">
    <property type="entry name" value="Smc hinge domain"/>
    <property type="match status" value="1"/>
</dbReference>
<dbReference type="Gene3D" id="3.30.70.1620">
    <property type="match status" value="1"/>
</dbReference>
<dbReference type="Pfam" id="PF26194">
    <property type="entry name" value="Ig_SMCHD1_1st"/>
    <property type="match status" value="1"/>
</dbReference>
<dbReference type="SMART" id="SM00968">
    <property type="entry name" value="SMC_hinge"/>
    <property type="match status" value="1"/>
</dbReference>
<dbReference type="GO" id="GO:0006302">
    <property type="term" value="P:double-strand break repair"/>
    <property type="evidence" value="ECO:0007669"/>
    <property type="project" value="InterPro"/>
</dbReference>
<dbReference type="InterPro" id="IPR036277">
    <property type="entry name" value="SMC_hinge_sf"/>
</dbReference>
<dbReference type="Ensembl" id="ENSCVAT00000003454.1">
    <property type="protein sequence ID" value="ENSCVAP00000024720.1"/>
    <property type="gene ID" value="ENSCVAG00000009107.1"/>
</dbReference>
<dbReference type="Gene3D" id="1.20.1060.20">
    <property type="match status" value="1"/>
</dbReference>
<dbReference type="Pfam" id="PF26197">
    <property type="entry name" value="Ig_SMCHD1_5th"/>
    <property type="match status" value="1"/>
</dbReference>
<evidence type="ECO:0000313" key="4">
    <source>
        <dbReference type="Ensembl" id="ENSCVAP00000024720.1"/>
    </source>
</evidence>
<dbReference type="InterPro" id="IPR058617">
    <property type="entry name" value="Ig_SMCHD1_7th"/>
</dbReference>
<dbReference type="InterPro" id="IPR058613">
    <property type="entry name" value="Ig_SMCHD1_4th"/>
</dbReference>
<dbReference type="InterPro" id="IPR038892">
    <property type="entry name" value="SMCHD1"/>
</dbReference>
<dbReference type="InterPro" id="IPR058612">
    <property type="entry name" value="Ig_SMCHD1_2nd"/>
</dbReference>
<dbReference type="Pfam" id="PF22899">
    <property type="entry name" value="SMCHD1_S5"/>
    <property type="match status" value="1"/>
</dbReference>
<name>A0A3Q2GFK0_CYPVA</name>
<dbReference type="PANTHER" id="PTHR22640:SF2">
    <property type="entry name" value="STRUCTURAL MAINTENANCE OF CHROMOSOMES FLEXIBLE HINGE DOMAIN-CONTAINING PROTEIN 1"/>
    <property type="match status" value="1"/>
</dbReference>
<reference evidence="4" key="1">
    <citation type="submission" date="2025-08" db="UniProtKB">
        <authorList>
            <consortium name="Ensembl"/>
        </authorList>
    </citation>
    <scope>IDENTIFICATION</scope>
</reference>
<proteinExistence type="predicted"/>
<sequence>GYVCPEPVPRSLNSDISYFGVGGKQAAFHIGDSVRMISKPISSPDVHELVLSKEEFQKKEQNKEDVYKGTILNRKPGDFSHIKGNEAFLQDIIREETGKHSFTAVVITGICPEHMKYLKQDFKEWTRKLAHFYHYYIHGVDGNLQNKPQGSNGSPAIDILVTRRYKSSKSPIGVNLRNVNDDIQTLYINSAVDTFEFKATTQEGGIVDGILRYHPFLYDKETYPKDPNIIQAPPEDDNDENEAAVMNQARGKRDIFECFWNGRLIPYTTISDPAFYWVGKKKKKLTICRFETVKLAKFSMYLFFFSFFCACVDCHILQKAAKTSRNIQKEFTQWLQKCHTQFDKQVKFLNCMGIVTRNDVPTKKMQHPWTAFSAIELDGKIYKEGETLKSQKTQPVLYGTVLCFLLYGEHGGDVYATGGQVDIRREPMELYENFTKIIPISKIDRTATIESISKNIENDRDNSSLPDLYFFCIDSSNYPLHHPLLQVSIESVFLVFGIGSKGGKKIADLSAQSTKFGHWFEKIESLTSLGKYTLSLKTAIRDKDLSTVYGGKELPSYELKFTIKEGNAESFTVLNPADSVRVGVPFNIHLEMKDCYGHPTTPPSKLQPVIQCKWVTLNLFILTIFQLLKENLFLQIYDLDVTVPGLKKDTQTIKTRLLPGNPHSLHVKPNPVKVENGNPASFSVEVHDEAGNITANPRQMVRCQIPGLQLVSSDCSKTGAGQIVTPIMKNSDYSFTVIHNDVPDVTVEMKVVPSNRISRMELFSLVEEKLELRNKERIEWQAGGLLQNLVYKLYDESNKEVAVTPEIASNIKVNWTGEVNLRALVKGRLPDVRVPTKVQDQRFYQVSYQDQSVSFCFTIVPCPDEPARLKASLPKNTVKLGETLDETIELELVDQYDNVTKRLTAAAAESMTVEAEGLDQSNIQFLWQESSGSAAVTGVRFKSGPLGPRELCFSYNNYTERVIVKVEAGIPAKLKLLSGPELPLQVLNGRGIPKPFLVQLCDEWGNPSPDQRVVVEISTSPSTVKVMNSVISQPVDTEGKASFTVNAVTGSKGYYQLEFKGCFNRNPIPGPSVNFSILPDPNKPVKLSVNYNANARFPAGGTFPVFSVTVVSDDGSPMATFNPADLSMWWWKGESLSRPKTVNKEIPQTVGRYTIQFSLRIDKVEALLSNQINVNVVANKPFKLGPECQPRTRVVSYSTDITSRILVENMTLKIMDQHGNPAGQDLNGVVLISMKCPAGEQRRSLPLFEGETSTIKMTLKEGKNSPGDDGGRYIVMFKAELTMLPIPLSPFELPFHFYNDSENQSKMSELTRKKDELNTLYNNYESSWNTYVELRQMLTRKIFTIFTSVPDVLRLLREKMAEKERIERLPRRKCTIPNYSGQNILGKVGHLAVIADDDAAWVISWHLSGDMDCIITKTTEEAQKIYHQDCRQQVMALDSIFVPLPHIRNGQGLFQPRGNPIYARHLLVYPENEKDCELVFKNLLGDTILMDDMDSATNYRKAVVQNRISCPTILTRQGNRLSAKGKFGGLHNKAPSRDRVNMFGAPLPPYYYTLKDDIDLLSKYQVTLEKKKQSEDERDRIVKKSPEIQQNQQRMSVIRKELDEIERQLGRFF</sequence>
<dbReference type="GeneTree" id="ENSGT00390000006950"/>
<evidence type="ECO:0000259" key="3">
    <source>
        <dbReference type="SMART" id="SM00968"/>
    </source>
</evidence>
<evidence type="ECO:0000313" key="5">
    <source>
        <dbReference type="Proteomes" id="UP000265020"/>
    </source>
</evidence>
<dbReference type="InterPro" id="IPR055109">
    <property type="entry name" value="SMCHD1_S5"/>
</dbReference>
<dbReference type="Pfam" id="PF26199">
    <property type="entry name" value="Ig_SMCHD1_8th"/>
    <property type="match status" value="1"/>
</dbReference>
<dbReference type="InterPro" id="IPR058616">
    <property type="entry name" value="Ig_SMCHD1_8th"/>
</dbReference>
<comment type="subcellular location">
    <subcellularLocation>
        <location evidence="1">Chromosome</location>
    </subcellularLocation>
</comment>
<dbReference type="GO" id="GO:0005524">
    <property type="term" value="F:ATP binding"/>
    <property type="evidence" value="ECO:0007669"/>
    <property type="project" value="InterPro"/>
</dbReference>
<dbReference type="Pfam" id="PF26198">
    <property type="entry name" value="Ig_SMCHD1_6th"/>
    <property type="match status" value="1"/>
</dbReference>
<keyword evidence="5" id="KW-1185">Reference proteome</keyword>
<reference evidence="4" key="2">
    <citation type="submission" date="2025-09" db="UniProtKB">
        <authorList>
            <consortium name="Ensembl"/>
        </authorList>
    </citation>
    <scope>IDENTIFICATION</scope>
</reference>
<dbReference type="InterPro" id="IPR010935">
    <property type="entry name" value="SMC_hinge"/>
</dbReference>
<dbReference type="PANTHER" id="PTHR22640">
    <property type="entry name" value="STRUCTURAL MAINTENANCE OF CHROMOSOMES FLEXIBLE HINGE DOMAIN-CONTAINING PROTEIN 1"/>
    <property type="match status" value="1"/>
</dbReference>
<protein>
    <submittedName>
        <fullName evidence="4">Structural maintenance of chromosomes flexible hinge domain containing 1</fullName>
    </submittedName>
</protein>
<dbReference type="Pfam" id="PF06470">
    <property type="entry name" value="SMC_hinge"/>
    <property type="match status" value="1"/>
</dbReference>